<proteinExistence type="inferred from homology"/>
<evidence type="ECO:0000313" key="6">
    <source>
        <dbReference type="EMBL" id="MBC1488455.1"/>
    </source>
</evidence>
<reference evidence="6 7" key="1">
    <citation type="submission" date="2020-03" db="EMBL/GenBank/DDBJ databases">
        <title>Soil Listeria distribution.</title>
        <authorList>
            <person name="Liao J."/>
            <person name="Wiedmann M."/>
        </authorList>
    </citation>
    <scope>NUCLEOTIDE SEQUENCE [LARGE SCALE GENOMIC DNA]</scope>
    <source>
        <strain evidence="6 7">FSL L7-1554</strain>
    </source>
</reference>
<evidence type="ECO:0000256" key="3">
    <source>
        <dbReference type="ARBA" id="ARBA00022630"/>
    </source>
</evidence>
<dbReference type="Gene3D" id="3.30.9.10">
    <property type="entry name" value="D-Amino Acid Oxidase, subunit A, domain 2"/>
    <property type="match status" value="1"/>
</dbReference>
<dbReference type="AlphaFoldDB" id="A0A7X0X6L4"/>
<evidence type="ECO:0000256" key="2">
    <source>
        <dbReference type="ARBA" id="ARBA00009410"/>
    </source>
</evidence>
<evidence type="ECO:0000313" key="7">
    <source>
        <dbReference type="Proteomes" id="UP000561617"/>
    </source>
</evidence>
<comment type="caution">
    <text evidence="6">The sequence shown here is derived from an EMBL/GenBank/DDBJ whole genome shotgun (WGS) entry which is preliminary data.</text>
</comment>
<dbReference type="Proteomes" id="UP000561617">
    <property type="component" value="Unassembled WGS sequence"/>
</dbReference>
<dbReference type="Pfam" id="PF01266">
    <property type="entry name" value="DAO"/>
    <property type="match status" value="1"/>
</dbReference>
<keyword evidence="3" id="KW-0285">Flavoprotein</keyword>
<evidence type="ECO:0000256" key="1">
    <source>
        <dbReference type="ARBA" id="ARBA00001974"/>
    </source>
</evidence>
<comment type="similarity">
    <text evidence="2">Belongs to the DadA oxidoreductase family.</text>
</comment>
<keyword evidence="4" id="KW-0560">Oxidoreductase</keyword>
<dbReference type="PANTHER" id="PTHR13847">
    <property type="entry name" value="SARCOSINE DEHYDROGENASE-RELATED"/>
    <property type="match status" value="1"/>
</dbReference>
<dbReference type="EMBL" id="JAASTW010000005">
    <property type="protein sequence ID" value="MBC1488455.1"/>
    <property type="molecule type" value="Genomic_DNA"/>
</dbReference>
<dbReference type="RefSeq" id="WP_185380801.1">
    <property type="nucleotide sequence ID" value="NZ_JAASTW010000005.1"/>
</dbReference>
<dbReference type="SUPFAM" id="SSF51905">
    <property type="entry name" value="FAD/NAD(P)-binding domain"/>
    <property type="match status" value="1"/>
</dbReference>
<dbReference type="SUPFAM" id="SSF54373">
    <property type="entry name" value="FAD-linked reductases, C-terminal domain"/>
    <property type="match status" value="1"/>
</dbReference>
<organism evidence="6 7">
    <name type="scientific">Listeria immobilis</name>
    <dbReference type="NCBI Taxonomy" id="2713502"/>
    <lineage>
        <taxon>Bacteria</taxon>
        <taxon>Bacillati</taxon>
        <taxon>Bacillota</taxon>
        <taxon>Bacilli</taxon>
        <taxon>Bacillales</taxon>
        <taxon>Listeriaceae</taxon>
        <taxon>Listeria</taxon>
    </lineage>
</organism>
<gene>
    <name evidence="6" type="ORF">HCJ38_05420</name>
</gene>
<dbReference type="GO" id="GO:0016491">
    <property type="term" value="F:oxidoreductase activity"/>
    <property type="evidence" value="ECO:0007669"/>
    <property type="project" value="UniProtKB-KW"/>
</dbReference>
<dbReference type="PANTHER" id="PTHR13847:SF286">
    <property type="entry name" value="D-AMINO ACID DEHYDROGENASE"/>
    <property type="match status" value="1"/>
</dbReference>
<dbReference type="InterPro" id="IPR006076">
    <property type="entry name" value="FAD-dep_OxRdtase"/>
</dbReference>
<dbReference type="Gene3D" id="3.50.50.60">
    <property type="entry name" value="FAD/NAD(P)-binding domain"/>
    <property type="match status" value="1"/>
</dbReference>
<protein>
    <submittedName>
        <fullName evidence="6">FAD-binding oxidoreductase</fullName>
    </submittedName>
</protein>
<accession>A0A7X0X6L4</accession>
<name>A0A7X0X6L4_9LIST</name>
<dbReference type="GO" id="GO:0005737">
    <property type="term" value="C:cytoplasm"/>
    <property type="evidence" value="ECO:0007669"/>
    <property type="project" value="TreeGrafter"/>
</dbReference>
<sequence>MQKILVIGAGIVGASAAYLLSKEDVEVTLIDSNEKGQASRAAAGIICPWLSKRRNKYWYELAKNSAAFYPKIAQMLSDDTGKETGYKQVGVLALRSTEEKVEQLFELAKSRRLEAPAMGTIEKLTESETEKKFPLVKEGFHSIYVSGAARVNGGRFCQTLLEAAKENGVKVIAGKAAFSSTGEVSVAEQKIHYDQLIIATGAWLASFLEEAGYKTEVLAQKGQLLELKFENTETDDWPVILPPSAKSIVPFENGRIIIGATHEKTAGYNIEPTVEGQAEILEEGTKFMKQLSSDKITNITVGTRAYTPDFAPLIGSLPGFDSIFLANGLGASGLTTGPYVGKILADLALGRPSELPLENYLPSKYISK</sequence>
<feature type="domain" description="FAD dependent oxidoreductase" evidence="5">
    <location>
        <begin position="3"/>
        <end position="347"/>
    </location>
</feature>
<evidence type="ECO:0000259" key="5">
    <source>
        <dbReference type="Pfam" id="PF01266"/>
    </source>
</evidence>
<dbReference type="InterPro" id="IPR036188">
    <property type="entry name" value="FAD/NAD-bd_sf"/>
</dbReference>
<evidence type="ECO:0000256" key="4">
    <source>
        <dbReference type="ARBA" id="ARBA00023002"/>
    </source>
</evidence>
<comment type="cofactor">
    <cofactor evidence="1">
        <name>FAD</name>
        <dbReference type="ChEBI" id="CHEBI:57692"/>
    </cofactor>
</comment>